<sequence length="295" mass="32919">MTLTAFGDLELRVRRRVSGLIYGDNEGVRLGPGSVAEEIVRYQPGDDVRRIDWNVTARSMEPHVWRPRADHELETWVLLDETPSMAFGTDITEKGDLAAQVAGAIGLLTDGPGNRMGVARLTVDGMAYLRPLASRKAARRAVVTSDQPARDGVAEVDLTTAIDELSRRARRPGLRVIVSDLLGADGAIDRPFAWERALRRMAVRNQVVVVEIIDPRDLSLPDVGHLVLVDPESGRQREISTSDRRTRHAFDSAARRFRSDTTAAVRSTGCQHVVLRTDQDWLLELARFVQRWNRS</sequence>
<feature type="domain" description="DUF58" evidence="1">
    <location>
        <begin position="41"/>
        <end position="258"/>
    </location>
</feature>
<comment type="caution">
    <text evidence="2">The sequence shown here is derived from an EMBL/GenBank/DDBJ whole genome shotgun (WGS) entry which is preliminary data.</text>
</comment>
<proteinExistence type="predicted"/>
<protein>
    <recommendedName>
        <fullName evidence="1">DUF58 domain-containing protein</fullName>
    </recommendedName>
</protein>
<reference evidence="3" key="1">
    <citation type="journal article" date="2019" name="Int. J. Syst. Evol. Microbiol.">
        <title>The Global Catalogue of Microorganisms (GCM) 10K type strain sequencing project: providing services to taxonomists for standard genome sequencing and annotation.</title>
        <authorList>
            <consortium name="The Broad Institute Genomics Platform"/>
            <consortium name="The Broad Institute Genome Sequencing Center for Infectious Disease"/>
            <person name="Wu L."/>
            <person name="Ma J."/>
        </authorList>
    </citation>
    <scope>NUCLEOTIDE SEQUENCE [LARGE SCALE GENOMIC DNA]</scope>
    <source>
        <strain evidence="3">CCM 7855</strain>
    </source>
</reference>
<dbReference type="PANTHER" id="PTHR33608">
    <property type="entry name" value="BLL2464 PROTEIN"/>
    <property type="match status" value="1"/>
</dbReference>
<dbReference type="Pfam" id="PF01882">
    <property type="entry name" value="DUF58"/>
    <property type="match status" value="1"/>
</dbReference>
<name>A0ABQ1UL69_9NOCA</name>
<keyword evidence="3" id="KW-1185">Reference proteome</keyword>
<dbReference type="EMBL" id="BMCS01000001">
    <property type="protein sequence ID" value="GGF20739.1"/>
    <property type="molecule type" value="Genomic_DNA"/>
</dbReference>
<evidence type="ECO:0000313" key="3">
    <source>
        <dbReference type="Proteomes" id="UP000632454"/>
    </source>
</evidence>
<organism evidence="2 3">
    <name type="scientific">Williamsia phyllosphaerae</name>
    <dbReference type="NCBI Taxonomy" id="885042"/>
    <lineage>
        <taxon>Bacteria</taxon>
        <taxon>Bacillati</taxon>
        <taxon>Actinomycetota</taxon>
        <taxon>Actinomycetes</taxon>
        <taxon>Mycobacteriales</taxon>
        <taxon>Nocardiaceae</taxon>
        <taxon>Williamsia</taxon>
    </lineage>
</organism>
<evidence type="ECO:0000259" key="1">
    <source>
        <dbReference type="Pfam" id="PF01882"/>
    </source>
</evidence>
<dbReference type="RefSeq" id="WP_188488496.1">
    <property type="nucleotide sequence ID" value="NZ_BMCS01000001.1"/>
</dbReference>
<accession>A0ABQ1UL69</accession>
<dbReference type="InterPro" id="IPR002881">
    <property type="entry name" value="DUF58"/>
</dbReference>
<evidence type="ECO:0000313" key="2">
    <source>
        <dbReference type="EMBL" id="GGF20739.1"/>
    </source>
</evidence>
<dbReference type="Proteomes" id="UP000632454">
    <property type="component" value="Unassembled WGS sequence"/>
</dbReference>
<dbReference type="PANTHER" id="PTHR33608:SF6">
    <property type="entry name" value="BLL2464 PROTEIN"/>
    <property type="match status" value="1"/>
</dbReference>
<gene>
    <name evidence="2" type="ORF">GCM10007298_15840</name>
</gene>